<dbReference type="SUPFAM" id="SSF52821">
    <property type="entry name" value="Rhodanese/Cell cycle control phosphatase"/>
    <property type="match status" value="1"/>
</dbReference>
<dbReference type="STRING" id="642780.SAMN04488570_2629"/>
<dbReference type="EMBL" id="LT629757">
    <property type="protein sequence ID" value="SDS76186.1"/>
    <property type="molecule type" value="Genomic_DNA"/>
</dbReference>
<protein>
    <submittedName>
        <fullName evidence="2">Rhodanese-related sulfurtransferase</fullName>
    </submittedName>
</protein>
<dbReference type="Pfam" id="PF00581">
    <property type="entry name" value="Rhodanese"/>
    <property type="match status" value="1"/>
</dbReference>
<dbReference type="InterPro" id="IPR036873">
    <property type="entry name" value="Rhodanese-like_dom_sf"/>
</dbReference>
<dbReference type="CDD" id="cd00158">
    <property type="entry name" value="RHOD"/>
    <property type="match status" value="1"/>
</dbReference>
<dbReference type="GO" id="GO:0016740">
    <property type="term" value="F:transferase activity"/>
    <property type="evidence" value="ECO:0007669"/>
    <property type="project" value="UniProtKB-KW"/>
</dbReference>
<sequence>MIEVPTIEVAQVPDPLPAGVTVLDVREPIEWQHGHIEGALHVPLTQVPDRVDELPSDQQLLVVCKVGGRSAQATAFLREKGLEAINLAGGMLDWSDAGRPMVAEGDADPLVV</sequence>
<reference evidence="3" key="1">
    <citation type="submission" date="2016-10" db="EMBL/GenBank/DDBJ databases">
        <authorList>
            <person name="Varghese N."/>
            <person name="Submissions S."/>
        </authorList>
    </citation>
    <scope>NUCLEOTIDE SEQUENCE [LARGE SCALE GENOMIC DNA]</scope>
    <source>
        <strain evidence="3">DSM 22127</strain>
    </source>
</reference>
<dbReference type="InterPro" id="IPR001763">
    <property type="entry name" value="Rhodanese-like_dom"/>
</dbReference>
<keyword evidence="2" id="KW-0808">Transferase</keyword>
<dbReference type="OrthoDB" id="9800872at2"/>
<name>A0A1H1UVQ7_9ACTN</name>
<keyword evidence="3" id="KW-1185">Reference proteome</keyword>
<evidence type="ECO:0000313" key="2">
    <source>
        <dbReference type="EMBL" id="SDS76186.1"/>
    </source>
</evidence>
<accession>A0A1H1UVQ7</accession>
<dbReference type="PANTHER" id="PTHR43031:SF1">
    <property type="entry name" value="PYRIDINE NUCLEOTIDE-DISULPHIDE OXIDOREDUCTASE"/>
    <property type="match status" value="1"/>
</dbReference>
<dbReference type="RefSeq" id="WP_091730417.1">
    <property type="nucleotide sequence ID" value="NZ_LT629757.1"/>
</dbReference>
<evidence type="ECO:0000259" key="1">
    <source>
        <dbReference type="PROSITE" id="PS50206"/>
    </source>
</evidence>
<evidence type="ECO:0000313" key="3">
    <source>
        <dbReference type="Proteomes" id="UP000198859"/>
    </source>
</evidence>
<feature type="domain" description="Rhodanese" evidence="1">
    <location>
        <begin position="16"/>
        <end position="103"/>
    </location>
</feature>
<proteinExistence type="predicted"/>
<dbReference type="AlphaFoldDB" id="A0A1H1UVQ7"/>
<organism evidence="2 3">
    <name type="scientific">Nocardioides scoriae</name>
    <dbReference type="NCBI Taxonomy" id="642780"/>
    <lineage>
        <taxon>Bacteria</taxon>
        <taxon>Bacillati</taxon>
        <taxon>Actinomycetota</taxon>
        <taxon>Actinomycetes</taxon>
        <taxon>Propionibacteriales</taxon>
        <taxon>Nocardioidaceae</taxon>
        <taxon>Nocardioides</taxon>
    </lineage>
</organism>
<dbReference type="PANTHER" id="PTHR43031">
    <property type="entry name" value="FAD-DEPENDENT OXIDOREDUCTASE"/>
    <property type="match status" value="1"/>
</dbReference>
<gene>
    <name evidence="2" type="ORF">SAMN04488570_2629</name>
</gene>
<dbReference type="Gene3D" id="3.40.250.10">
    <property type="entry name" value="Rhodanese-like domain"/>
    <property type="match status" value="1"/>
</dbReference>
<dbReference type="Proteomes" id="UP000198859">
    <property type="component" value="Chromosome I"/>
</dbReference>
<dbReference type="InterPro" id="IPR050229">
    <property type="entry name" value="GlpE_sulfurtransferase"/>
</dbReference>
<dbReference type="PROSITE" id="PS50206">
    <property type="entry name" value="RHODANESE_3"/>
    <property type="match status" value="1"/>
</dbReference>
<dbReference type="SMART" id="SM00450">
    <property type="entry name" value="RHOD"/>
    <property type="match status" value="1"/>
</dbReference>